<evidence type="ECO:0008006" key="3">
    <source>
        <dbReference type="Google" id="ProtNLM"/>
    </source>
</evidence>
<accession>A0A4Y7PLW7</accession>
<protein>
    <recommendedName>
        <fullName evidence="3">F-box domain-containing protein</fullName>
    </recommendedName>
</protein>
<dbReference type="Proteomes" id="UP000294933">
    <property type="component" value="Unassembled WGS sequence"/>
</dbReference>
<name>A0A4Y7PLW7_9AGAM</name>
<gene>
    <name evidence="1" type="ORF">BD410DRAFT_845079</name>
</gene>
<evidence type="ECO:0000313" key="1">
    <source>
        <dbReference type="EMBL" id="TDL15569.1"/>
    </source>
</evidence>
<dbReference type="OrthoDB" id="3000305at2759"/>
<dbReference type="VEuPathDB" id="FungiDB:BD410DRAFT_845079"/>
<dbReference type="STRING" id="50990.A0A4Y7PLW7"/>
<keyword evidence="2" id="KW-1185">Reference proteome</keyword>
<dbReference type="SUPFAM" id="SSF52058">
    <property type="entry name" value="L domain-like"/>
    <property type="match status" value="1"/>
</dbReference>
<dbReference type="AlphaFoldDB" id="A0A4Y7PLW7"/>
<sequence>MPPELIRKIFLHCLPRDRLPRPITVEAPLVLGHVCHFWRSVLIWTPEMWTALALVCGHGRIPVERMLRTYEEWVRRSGDHPLTLSFLFADDAPPPTCNDVVDLDVFRSTLLKHAHRWRALYISSPIMCRCVLRIQSILHAPRSTPLLEGFSLVYNGPWRRERASITMSIRHIRQLSVLHLGGHGCLVELSMHNVKFSNLVELRISSPASTILPILKYAPVLETLDVTFDLQERNHHCLAKPLMLCKLRTLKLSTHDASLIPLISQLRLPSLERLSVTMVSIFGVEEWQNVVELVERSDPPLRELYAYGGPPEPHIMIGLLRLVPDLTLLAGDWYMAMQPILNALTVRADRPPLCPQLERFEFQHKFSTTENAAPMVLSRWKHSDNARFQIARPLEVKILGDTYRFLRYPGITECLEKGLKVSDERRFEQWFETKGVDWFPADY</sequence>
<proteinExistence type="predicted"/>
<evidence type="ECO:0000313" key="2">
    <source>
        <dbReference type="Proteomes" id="UP000294933"/>
    </source>
</evidence>
<dbReference type="EMBL" id="ML170270">
    <property type="protein sequence ID" value="TDL15569.1"/>
    <property type="molecule type" value="Genomic_DNA"/>
</dbReference>
<organism evidence="1 2">
    <name type="scientific">Rickenella mellea</name>
    <dbReference type="NCBI Taxonomy" id="50990"/>
    <lineage>
        <taxon>Eukaryota</taxon>
        <taxon>Fungi</taxon>
        <taxon>Dikarya</taxon>
        <taxon>Basidiomycota</taxon>
        <taxon>Agaricomycotina</taxon>
        <taxon>Agaricomycetes</taxon>
        <taxon>Hymenochaetales</taxon>
        <taxon>Rickenellaceae</taxon>
        <taxon>Rickenella</taxon>
    </lineage>
</organism>
<dbReference type="InterPro" id="IPR032675">
    <property type="entry name" value="LRR_dom_sf"/>
</dbReference>
<reference evidence="1 2" key="1">
    <citation type="submission" date="2018-06" db="EMBL/GenBank/DDBJ databases">
        <title>A transcriptomic atlas of mushroom development highlights an independent origin of complex multicellularity.</title>
        <authorList>
            <consortium name="DOE Joint Genome Institute"/>
            <person name="Krizsan K."/>
            <person name="Almasi E."/>
            <person name="Merenyi Z."/>
            <person name="Sahu N."/>
            <person name="Viragh M."/>
            <person name="Koszo T."/>
            <person name="Mondo S."/>
            <person name="Kiss B."/>
            <person name="Balint B."/>
            <person name="Kues U."/>
            <person name="Barry K."/>
            <person name="Hegedus J.C."/>
            <person name="Henrissat B."/>
            <person name="Johnson J."/>
            <person name="Lipzen A."/>
            <person name="Ohm R."/>
            <person name="Nagy I."/>
            <person name="Pangilinan J."/>
            <person name="Yan J."/>
            <person name="Xiong Y."/>
            <person name="Grigoriev I.V."/>
            <person name="Hibbett D.S."/>
            <person name="Nagy L.G."/>
        </authorList>
    </citation>
    <scope>NUCLEOTIDE SEQUENCE [LARGE SCALE GENOMIC DNA]</scope>
    <source>
        <strain evidence="1 2">SZMC22713</strain>
    </source>
</reference>
<dbReference type="Gene3D" id="3.80.10.10">
    <property type="entry name" value="Ribonuclease Inhibitor"/>
    <property type="match status" value="1"/>
</dbReference>